<keyword evidence="2" id="KW-1185">Reference proteome</keyword>
<evidence type="ECO:0000313" key="2">
    <source>
        <dbReference type="Proteomes" id="UP000242469"/>
    </source>
</evidence>
<protein>
    <submittedName>
        <fullName evidence="1">P2 phage tail completion protein R (GpR)</fullName>
    </submittedName>
</protein>
<dbReference type="RefSeq" id="WP_091823437.1">
    <property type="nucleotide sequence ID" value="NZ_FNRJ01000002.1"/>
</dbReference>
<reference evidence="2" key="1">
    <citation type="submission" date="2016-10" db="EMBL/GenBank/DDBJ databases">
        <authorList>
            <person name="Varghese N."/>
            <person name="Submissions S."/>
        </authorList>
    </citation>
    <scope>NUCLEOTIDE SEQUENCE [LARGE SCALE GENOMIC DNA]</scope>
    <source>
        <strain evidence="2">DSM 11526</strain>
    </source>
</reference>
<name>A0A1H3ZW18_9GAMM</name>
<dbReference type="OrthoDB" id="8564199at2"/>
<organism evidence="1 2">
    <name type="scientific">Marinobacterium iners DSM 11526</name>
    <dbReference type="NCBI Taxonomy" id="1122198"/>
    <lineage>
        <taxon>Bacteria</taxon>
        <taxon>Pseudomonadati</taxon>
        <taxon>Pseudomonadota</taxon>
        <taxon>Gammaproteobacteria</taxon>
        <taxon>Oceanospirillales</taxon>
        <taxon>Oceanospirillaceae</taxon>
        <taxon>Marinobacterium</taxon>
    </lineage>
</organism>
<evidence type="ECO:0000313" key="1">
    <source>
        <dbReference type="EMBL" id="SEA27933.1"/>
    </source>
</evidence>
<sequence>MRKPLELREYLIASVRDLKRNPEKLQIFIDRGNLQARLQASLHFEYQYTLNLIISDLADHTDTVLVPLLAWVKHAQPEMEDDAIQFEADIIDHRKIDLSITLPLTERVLVNRTAEGNYTTEHLPEPVPEWNLPEPVLFKTLWHDNEKLTPDE</sequence>
<proteinExistence type="predicted"/>
<dbReference type="Pfam" id="PF06891">
    <property type="entry name" value="P2_Phage_GpR"/>
    <property type="match status" value="1"/>
</dbReference>
<gene>
    <name evidence="1" type="ORF">SAMN02745729_102189</name>
</gene>
<dbReference type="STRING" id="1122198.SAMN02745729_102189"/>
<dbReference type="InterPro" id="IPR009678">
    <property type="entry name" value="Phage_tail_completion_R"/>
</dbReference>
<accession>A0A1H3ZW18</accession>
<dbReference type="AlphaFoldDB" id="A0A1H3ZW18"/>
<dbReference type="EMBL" id="FNRJ01000002">
    <property type="protein sequence ID" value="SEA27933.1"/>
    <property type="molecule type" value="Genomic_DNA"/>
</dbReference>
<dbReference type="Proteomes" id="UP000242469">
    <property type="component" value="Unassembled WGS sequence"/>
</dbReference>